<sequence>MTKSDPVIKLPLSLNASVDTMQERLAIKTSPVAADSRNKLVAIHRSDDSSIHHKTDLLGVRQQPHPDITGATQTLLMHYYEDDTSASGWSHIETPLPDMVDPTSPETVLSGVGALTGFYQNGITYLFVQYQSPVAEHSRSVKIMWSVMEGGHPVWHEKKWSHQGDDARSVLASVRQLSVHRRTDGQHVLYGITRGFGDPERDLGNEEFFMVVPKAPNDKNNITVHDIAFDTLHDTDNEIPGWAGIENAGIYQLATPLEGEVSADANRYTLLRLRNGNIDIHTTTVTPPSRFYAYPQLEFESGSVSVDSDGVDLSQARVLTIPAGLTDSVLIHQPDGDLGVLEGLHSSSPKYRSLIDPHGPARIDRLSMGVTGMTGSADAGIAIYATESGNSRLWLLRLNSEHSDWVCLGDQVSDMVCPRIIPYGSEIFLVSPDAGSIRFKRQHPLTQTWSTDEIAVATTDLSNVEPVNAHVLDIEVQDARLIPCPGQTIFLRSDAPCLLYVDGMAYRSGPLMPLALTTNSYGRIRAVIPANGLKAPEFTAELKETTSISIQPNGRVSERLAGNAKGFNVSKEIAELAPPEHRSGVTQLVKSYGDAASKAKRGVDCDGSVRKQYRMSAAAEGLFVEEPPSVGITGLSGAITLPGFAGDILNSIRQGIEDVAELVVRVLDASVEFFIKIGDEIVKFTSDVFDSIVDGFEALGEFLGRVFEKLGKVIEDIGEKILKAVSFIFSGDDVFATNDAIQATVKGGFMATANSAAKLGRTMNAEYQKQIDRMDADLDNLIGQAQQAAGVRTKSTEQSVSAGGMSIPAPATLVKTNRAGSDVMGGNQEKLDDRYLASDIPATEAEVLNNLIDRLHSNFEREVVSVIKDMSELIQSNDSFLNKITAMPFEILRLLKGVIKTIAKLMGDVLEAALELVRILVGRLFDALESKIDIPILNTLVQLWSGDKNRQLSFFDIITLPFAFVGTAIWKIISGKALVTQEQTTGYVPWAENLGATMDLEAAINKSTPRKSKSKHKSVGAAAVTDGENKNSSVDGIKTFLIIMLALTLITAVAGILFGLTLQPIATVGEIATDNSGPAGTVLTVMLAVSMIILVVSKMVVMFYEAIEGVHVPGGKAMTDDEHTSSIVMLTFSLIAMVLLVIVAIVAVVIKNAIKLVIPDDIANFFINIFSALASLVLMIISIVSIVGQLSDNGTGDSEDQLWGVGLETASAIASLIKCGSAICVIVATRLMRTEPVSGAVMTGVAVACQTAGTLLSEGGTLISSGREMKMLA</sequence>
<dbReference type="Proteomes" id="UP000185639">
    <property type="component" value="Unassembled WGS sequence"/>
</dbReference>
<protein>
    <submittedName>
        <fullName evidence="2">Phage-related minor tail protein</fullName>
    </submittedName>
</protein>
<keyword evidence="1" id="KW-0812">Transmembrane</keyword>
<dbReference type="OrthoDB" id="6110291at2"/>
<dbReference type="STRING" id="484498.SAMN05421686_102113"/>
<name>A0A1N7JN02_9GAMM</name>
<dbReference type="EMBL" id="FTOH01000002">
    <property type="protein sequence ID" value="SIS50641.1"/>
    <property type="molecule type" value="Genomic_DNA"/>
</dbReference>
<feature type="transmembrane region" description="Helical" evidence="1">
    <location>
        <begin position="1040"/>
        <end position="1062"/>
    </location>
</feature>
<dbReference type="AlphaFoldDB" id="A0A1N7JN02"/>
<accession>A0A1N7JN02</accession>
<reference evidence="3" key="1">
    <citation type="submission" date="2017-01" db="EMBL/GenBank/DDBJ databases">
        <authorList>
            <person name="Varghese N."/>
            <person name="Submissions S."/>
        </authorList>
    </citation>
    <scope>NUCLEOTIDE SEQUENCE [LARGE SCALE GENOMIC DNA]</scope>
    <source>
        <strain evidence="3">DSM 24913</strain>
    </source>
</reference>
<proteinExistence type="predicted"/>
<evidence type="ECO:0000256" key="1">
    <source>
        <dbReference type="SAM" id="Phobius"/>
    </source>
</evidence>
<keyword evidence="1" id="KW-0472">Membrane</keyword>
<organism evidence="2 3">
    <name type="scientific">Thalassolituus maritimus</name>
    <dbReference type="NCBI Taxonomy" id="484498"/>
    <lineage>
        <taxon>Bacteria</taxon>
        <taxon>Pseudomonadati</taxon>
        <taxon>Pseudomonadota</taxon>
        <taxon>Gammaproteobacteria</taxon>
        <taxon>Oceanospirillales</taxon>
        <taxon>Oceanospirillaceae</taxon>
        <taxon>Thalassolituus</taxon>
    </lineage>
</organism>
<keyword evidence="1" id="KW-1133">Transmembrane helix</keyword>
<evidence type="ECO:0000313" key="3">
    <source>
        <dbReference type="Proteomes" id="UP000185639"/>
    </source>
</evidence>
<keyword evidence="3" id="KW-1185">Reference proteome</keyword>
<feature type="transmembrane region" description="Helical" evidence="1">
    <location>
        <begin position="1082"/>
        <end position="1107"/>
    </location>
</feature>
<feature type="transmembrane region" description="Helical" evidence="1">
    <location>
        <begin position="1127"/>
        <end position="1150"/>
    </location>
</feature>
<evidence type="ECO:0000313" key="2">
    <source>
        <dbReference type="EMBL" id="SIS50641.1"/>
    </source>
</evidence>
<gene>
    <name evidence="2" type="ORF">SAMN05421686_102113</name>
</gene>
<feature type="transmembrane region" description="Helical" evidence="1">
    <location>
        <begin position="1162"/>
        <end position="1190"/>
    </location>
</feature>
<dbReference type="RefSeq" id="WP_076514278.1">
    <property type="nucleotide sequence ID" value="NZ_FTOH01000002.1"/>
</dbReference>